<evidence type="ECO:0000313" key="3">
    <source>
        <dbReference type="Proteomes" id="UP001234989"/>
    </source>
</evidence>
<dbReference type="GO" id="GO:0003676">
    <property type="term" value="F:nucleic acid binding"/>
    <property type="evidence" value="ECO:0007669"/>
    <property type="project" value="InterPro"/>
</dbReference>
<dbReference type="Proteomes" id="UP001234989">
    <property type="component" value="Chromosome 5"/>
</dbReference>
<dbReference type="EMBL" id="CP133616">
    <property type="protein sequence ID" value="WMV30137.1"/>
    <property type="molecule type" value="Genomic_DNA"/>
</dbReference>
<evidence type="ECO:0000259" key="1">
    <source>
        <dbReference type="Pfam" id="PF24626"/>
    </source>
</evidence>
<dbReference type="SUPFAM" id="SSF53098">
    <property type="entry name" value="Ribonuclease H-like"/>
    <property type="match status" value="1"/>
</dbReference>
<evidence type="ECO:0000313" key="2">
    <source>
        <dbReference type="EMBL" id="WMV30137.1"/>
    </source>
</evidence>
<keyword evidence="3" id="KW-1185">Reference proteome</keyword>
<feature type="domain" description="Tf2-1-like SH3-like" evidence="1">
    <location>
        <begin position="144"/>
        <end position="208"/>
    </location>
</feature>
<proteinExistence type="predicted"/>
<accession>A0AAF0QX02</accession>
<dbReference type="InterPro" id="IPR036397">
    <property type="entry name" value="RNaseH_sf"/>
</dbReference>
<sequence>MMKSAHFITFKVSYSTEDYAKLYLREMVRLYRVPLSIIFYRGTQFTSQFWKSFQKGLGTRVKLSTTFHLQIDGQEERTIQTLEDKLRDCVIDFKVGEVGLISPELVHEAMEKDQLIREKLKKTQSRKKSYADVRKRDLEFHVDDWVYLKISPIKGVMRFGKKGKLSPLYVGPYHILMCFGKVSYELNLPNDLASVLLVFHVSLLKKCVGDPTSIVSLGGLGVKENLSYKEVPVEILHRQVQKLSNKEVVSVKVL</sequence>
<dbReference type="PANTHER" id="PTHR46148">
    <property type="entry name" value="CHROMO DOMAIN-CONTAINING PROTEIN"/>
    <property type="match status" value="1"/>
</dbReference>
<protein>
    <recommendedName>
        <fullName evidence="1">Tf2-1-like SH3-like domain-containing protein</fullName>
    </recommendedName>
</protein>
<organism evidence="2 3">
    <name type="scientific">Solanum verrucosum</name>
    <dbReference type="NCBI Taxonomy" id="315347"/>
    <lineage>
        <taxon>Eukaryota</taxon>
        <taxon>Viridiplantae</taxon>
        <taxon>Streptophyta</taxon>
        <taxon>Embryophyta</taxon>
        <taxon>Tracheophyta</taxon>
        <taxon>Spermatophyta</taxon>
        <taxon>Magnoliopsida</taxon>
        <taxon>eudicotyledons</taxon>
        <taxon>Gunneridae</taxon>
        <taxon>Pentapetalae</taxon>
        <taxon>asterids</taxon>
        <taxon>lamiids</taxon>
        <taxon>Solanales</taxon>
        <taxon>Solanaceae</taxon>
        <taxon>Solanoideae</taxon>
        <taxon>Solaneae</taxon>
        <taxon>Solanum</taxon>
    </lineage>
</organism>
<name>A0AAF0QX02_SOLVR</name>
<dbReference type="Gene3D" id="3.30.420.10">
    <property type="entry name" value="Ribonuclease H-like superfamily/Ribonuclease H"/>
    <property type="match status" value="1"/>
</dbReference>
<dbReference type="AlphaFoldDB" id="A0AAF0QX02"/>
<dbReference type="Pfam" id="PF24626">
    <property type="entry name" value="SH3_Tf2-1"/>
    <property type="match status" value="1"/>
</dbReference>
<reference evidence="2" key="1">
    <citation type="submission" date="2023-08" db="EMBL/GenBank/DDBJ databases">
        <title>A de novo genome assembly of Solanum verrucosum Schlechtendal, a Mexican diploid species geographically isolated from the other diploid A-genome species in potato relatives.</title>
        <authorList>
            <person name="Hosaka K."/>
        </authorList>
    </citation>
    <scope>NUCLEOTIDE SEQUENCE</scope>
    <source>
        <tissue evidence="2">Young leaves</tissue>
    </source>
</reference>
<dbReference type="InterPro" id="IPR056924">
    <property type="entry name" value="SH3_Tf2-1"/>
</dbReference>
<dbReference type="InterPro" id="IPR012337">
    <property type="entry name" value="RNaseH-like_sf"/>
</dbReference>
<dbReference type="PANTHER" id="PTHR46148:SF56">
    <property type="entry name" value="RETROTRANSPOSON PROTEIN"/>
    <property type="match status" value="1"/>
</dbReference>
<gene>
    <name evidence="2" type="ORF">MTR67_023522</name>
</gene>